<dbReference type="InterPro" id="IPR014622">
    <property type="entry name" value="UCP036794_erythomycin"/>
</dbReference>
<dbReference type="GO" id="GO:0046677">
    <property type="term" value="P:response to antibiotic"/>
    <property type="evidence" value="ECO:0007669"/>
    <property type="project" value="InterPro"/>
</dbReference>
<dbReference type="EMBL" id="VTES01000002">
    <property type="protein sequence ID" value="TYS65256.1"/>
    <property type="molecule type" value="Genomic_DNA"/>
</dbReference>
<dbReference type="Pfam" id="PF05139">
    <property type="entry name" value="Erythro_esteras"/>
    <property type="match status" value="1"/>
</dbReference>
<dbReference type="CDD" id="cd14728">
    <property type="entry name" value="Ere-like"/>
    <property type="match status" value="1"/>
</dbReference>
<dbReference type="PIRSF" id="PIRSF036794">
    <property type="entry name" value="UCP_erythr_ester"/>
    <property type="match status" value="1"/>
</dbReference>
<gene>
    <name evidence="1" type="ORF">FZD47_07945</name>
</gene>
<organism evidence="1 2">
    <name type="scientific">Bacillus infantis</name>
    <dbReference type="NCBI Taxonomy" id="324767"/>
    <lineage>
        <taxon>Bacteria</taxon>
        <taxon>Bacillati</taxon>
        <taxon>Bacillota</taxon>
        <taxon>Bacilli</taxon>
        <taxon>Bacillales</taxon>
        <taxon>Bacillaceae</taxon>
        <taxon>Bacillus</taxon>
    </lineage>
</organism>
<dbReference type="InterPro" id="IPR052036">
    <property type="entry name" value="Hydrolase/PRTase-associated"/>
</dbReference>
<dbReference type="SUPFAM" id="SSF159501">
    <property type="entry name" value="EreA/ChaN-like"/>
    <property type="match status" value="1"/>
</dbReference>
<dbReference type="AlphaFoldDB" id="A0A5D4STU0"/>
<dbReference type="InterPro" id="IPR007815">
    <property type="entry name" value="Emycin_Estase"/>
</dbReference>
<name>A0A5D4STU0_9BACI</name>
<protein>
    <submittedName>
        <fullName evidence="1">Erythromycin esterase family protein</fullName>
    </submittedName>
</protein>
<accession>A0A5D4STU0</accession>
<sequence length="416" mass="47687">MFKNNAERIISDIQNHSIRIDDFNDLDAAAEAAGSSQFVLLGEASHGTSEFYTWRAELTKKLIGQYGFKAVCVEGDWPSCFEVNSYIKSYNQRLPQDVLKAAFNRWPEWMWANREIQDFIVWLRDYNEQAKKDMIGFYGLDVYSLWESMEEIIQHLEKDSSNDAEAAKKAFSCFEPYYRNPEDYAVSSGFYGESCEEEVMELLLNIRRDLAKYPPQNETALNLSVNSLVALHAESYYRSMVKGGAEDWNIRDRHMVSAIEEIIRYYGEATKIVIWEHNTHIGDARATDMEMHGMTNVGQILRERYAGKVFALGLGTYDGTVIAGRSWGERREVMLLPPAAEGSWEDLLHRAGAHNKLILFSSENRSLFQETIGHRAVGVVYNPEFELNGNYVPSQISDRYDGFLFIDRTSALRSLD</sequence>
<comment type="caution">
    <text evidence="1">The sequence shown here is derived from an EMBL/GenBank/DDBJ whole genome shotgun (WGS) entry which is preliminary data.</text>
</comment>
<proteinExistence type="predicted"/>
<dbReference type="Gene3D" id="3.30.1870.10">
    <property type="entry name" value="EreA-like, domain 2"/>
    <property type="match status" value="1"/>
</dbReference>
<dbReference type="PANTHER" id="PTHR31299">
    <property type="entry name" value="ESTERASE, PUTATIVE (AFU_ORTHOLOGUE AFUA_1G05850)-RELATED"/>
    <property type="match status" value="1"/>
</dbReference>
<dbReference type="Proteomes" id="UP000323732">
    <property type="component" value="Unassembled WGS sequence"/>
</dbReference>
<dbReference type="Gene3D" id="3.40.1660.10">
    <property type="entry name" value="EreA-like (biosynthetic domain)"/>
    <property type="match status" value="1"/>
</dbReference>
<dbReference type="RefSeq" id="WP_148949470.1">
    <property type="nucleotide sequence ID" value="NZ_JAHXNN010000004.1"/>
</dbReference>
<dbReference type="PANTHER" id="PTHR31299:SF0">
    <property type="entry name" value="ESTERASE, PUTATIVE (AFU_ORTHOLOGUE AFUA_1G05850)-RELATED"/>
    <property type="match status" value="1"/>
</dbReference>
<evidence type="ECO:0000313" key="2">
    <source>
        <dbReference type="Proteomes" id="UP000323732"/>
    </source>
</evidence>
<evidence type="ECO:0000313" key="1">
    <source>
        <dbReference type="EMBL" id="TYS65256.1"/>
    </source>
</evidence>
<reference evidence="1 2" key="1">
    <citation type="submission" date="2019-08" db="EMBL/GenBank/DDBJ databases">
        <title>Bacillus genomes from the desert of Cuatro Cienegas, Coahuila.</title>
        <authorList>
            <person name="Olmedo-Alvarez G."/>
        </authorList>
    </citation>
    <scope>NUCLEOTIDE SEQUENCE [LARGE SCALE GENOMIC DNA]</scope>
    <source>
        <strain evidence="1 2">CH37_1T</strain>
    </source>
</reference>